<dbReference type="Gene3D" id="3.30.450.20">
    <property type="entry name" value="PAS domain"/>
    <property type="match status" value="1"/>
</dbReference>
<dbReference type="PANTHER" id="PTHR23043:SF39">
    <property type="entry name" value="DYSFUSION, ISOFORM D"/>
    <property type="match status" value="1"/>
</dbReference>
<dbReference type="GO" id="GO:0000977">
    <property type="term" value="F:RNA polymerase II transcription regulatory region sequence-specific DNA binding"/>
    <property type="evidence" value="ECO:0007669"/>
    <property type="project" value="TreeGrafter"/>
</dbReference>
<keyword evidence="3" id="KW-0804">Transcription</keyword>
<dbReference type="GO" id="GO:0000981">
    <property type="term" value="F:DNA-binding transcription factor activity, RNA polymerase II-specific"/>
    <property type="evidence" value="ECO:0007669"/>
    <property type="project" value="TreeGrafter"/>
</dbReference>
<evidence type="ECO:0000256" key="3">
    <source>
        <dbReference type="ARBA" id="ARBA00023163"/>
    </source>
</evidence>
<evidence type="ECO:0000313" key="6">
    <source>
        <dbReference type="Proteomes" id="UP000887577"/>
    </source>
</evidence>
<dbReference type="Pfam" id="PF14598">
    <property type="entry name" value="PAS_11"/>
    <property type="match status" value="1"/>
</dbReference>
<feature type="compositionally biased region" description="Polar residues" evidence="5">
    <location>
        <begin position="337"/>
        <end position="351"/>
    </location>
</feature>
<protein>
    <submittedName>
        <fullName evidence="7">PAS domain-containing protein</fullName>
    </submittedName>
</protein>
<reference evidence="7" key="1">
    <citation type="submission" date="2022-11" db="UniProtKB">
        <authorList>
            <consortium name="WormBaseParasite"/>
        </authorList>
    </citation>
    <scope>IDENTIFICATION</scope>
</reference>
<comment type="subcellular location">
    <subcellularLocation>
        <location evidence="1">Nucleus</location>
    </subcellularLocation>
</comment>
<accession>A0A914YQ73</accession>
<dbReference type="Proteomes" id="UP000887577">
    <property type="component" value="Unplaced"/>
</dbReference>
<evidence type="ECO:0000313" key="7">
    <source>
        <dbReference type="WBParaSite" id="PSU_v2.g2327.t1"/>
    </source>
</evidence>
<name>A0A914YQ73_9BILA</name>
<dbReference type="GO" id="GO:0005634">
    <property type="term" value="C:nucleus"/>
    <property type="evidence" value="ECO:0007669"/>
    <property type="project" value="UniProtKB-SubCell"/>
</dbReference>
<dbReference type="GO" id="GO:0010557">
    <property type="term" value="P:positive regulation of macromolecule biosynthetic process"/>
    <property type="evidence" value="ECO:0007669"/>
    <property type="project" value="UniProtKB-ARBA"/>
</dbReference>
<feature type="region of interest" description="Disordered" evidence="5">
    <location>
        <begin position="337"/>
        <end position="361"/>
    </location>
</feature>
<keyword evidence="4" id="KW-0539">Nucleus</keyword>
<dbReference type="WBParaSite" id="PSU_v2.g2327.t1">
    <property type="protein sequence ID" value="PSU_v2.g2327.t1"/>
    <property type="gene ID" value="PSU_v2.g2327"/>
</dbReference>
<dbReference type="PANTHER" id="PTHR23043">
    <property type="entry name" value="HYPOXIA-INDUCIBLE FACTOR 1 ALPHA"/>
    <property type="match status" value="1"/>
</dbReference>
<dbReference type="AlphaFoldDB" id="A0A914YQ73"/>
<organism evidence="6 7">
    <name type="scientific">Panagrolaimus superbus</name>
    <dbReference type="NCBI Taxonomy" id="310955"/>
    <lineage>
        <taxon>Eukaryota</taxon>
        <taxon>Metazoa</taxon>
        <taxon>Ecdysozoa</taxon>
        <taxon>Nematoda</taxon>
        <taxon>Chromadorea</taxon>
        <taxon>Rhabditida</taxon>
        <taxon>Tylenchina</taxon>
        <taxon>Panagrolaimomorpha</taxon>
        <taxon>Panagrolaimoidea</taxon>
        <taxon>Panagrolaimidae</taxon>
        <taxon>Panagrolaimus</taxon>
    </lineage>
</organism>
<feature type="compositionally biased region" description="Low complexity" evidence="5">
    <location>
        <begin position="215"/>
        <end position="244"/>
    </location>
</feature>
<evidence type="ECO:0000256" key="4">
    <source>
        <dbReference type="ARBA" id="ARBA00023242"/>
    </source>
</evidence>
<evidence type="ECO:0000256" key="2">
    <source>
        <dbReference type="ARBA" id="ARBA00023015"/>
    </source>
</evidence>
<keyword evidence="2" id="KW-0805">Transcription regulation</keyword>
<dbReference type="SUPFAM" id="SSF55785">
    <property type="entry name" value="PYP-like sensor domain (PAS domain)"/>
    <property type="match status" value="1"/>
</dbReference>
<feature type="region of interest" description="Disordered" evidence="5">
    <location>
        <begin position="215"/>
        <end position="245"/>
    </location>
</feature>
<sequence length="535" mass="60508">MCQGDSIYDLVDTRDHSAVSAELLSGPPTISTATFPDERVFICRMNLSRTAKRHIQYYKFILVEGRYLHPIEYYQTLNSIPNPTAPIQPIFAAFCRPLINPENAETLSTGNTSMFRSIHFLDMKFLHLDEIGACYLGFNQHQIDGLSFYQLLHPLNVQQFSAKHRMPNLFQSIKCVCQQKEGSAIALLRLQTRNGEFIWLHSVFVIKSNIVQSQQTPQQHQQPSASSASSTASSTTSSSSSTEASPKRVLHLIHATYQVLTDLEAATLQANEWIYAIKQHHFSREFSKDDFGESVSPESSSEFDYNIGGEYANEAAAATQICVEIPSMKQATTNFSLQRPSQHSLMTPEQHSSPDSSSSLSTAATKSFCLDSLPHFYPHEAVSNMPLPELGDDLDEFFRQVENSPPPATSAVAPSLQQQPQQHLRRGIKREWSETSMTWNNNLDHHHPQQQHLQQQQQHPDPLLFAEPPISHYKPQRHHSIQFGHAECAWTDFNSNNQNNSVATNHSEVYHYEPFQQPHLKAQRRLGSWAGLEFA</sequence>
<evidence type="ECO:0000256" key="5">
    <source>
        <dbReference type="SAM" id="MobiDB-lite"/>
    </source>
</evidence>
<dbReference type="InterPro" id="IPR000014">
    <property type="entry name" value="PAS"/>
</dbReference>
<evidence type="ECO:0000256" key="1">
    <source>
        <dbReference type="ARBA" id="ARBA00004123"/>
    </source>
</evidence>
<dbReference type="InterPro" id="IPR035965">
    <property type="entry name" value="PAS-like_dom_sf"/>
</dbReference>
<proteinExistence type="predicted"/>
<dbReference type="CDD" id="cd00130">
    <property type="entry name" value="PAS"/>
    <property type="match status" value="1"/>
</dbReference>
<keyword evidence="6" id="KW-1185">Reference proteome</keyword>